<comment type="caution">
    <text evidence="1">The sequence shown here is derived from an EMBL/GenBank/DDBJ whole genome shotgun (WGS) entry which is preliminary data.</text>
</comment>
<organism evidence="1 2">
    <name type="scientific">Portunus trituberculatus</name>
    <name type="common">Swimming crab</name>
    <name type="synonym">Neptunus trituberculatus</name>
    <dbReference type="NCBI Taxonomy" id="210409"/>
    <lineage>
        <taxon>Eukaryota</taxon>
        <taxon>Metazoa</taxon>
        <taxon>Ecdysozoa</taxon>
        <taxon>Arthropoda</taxon>
        <taxon>Crustacea</taxon>
        <taxon>Multicrustacea</taxon>
        <taxon>Malacostraca</taxon>
        <taxon>Eumalacostraca</taxon>
        <taxon>Eucarida</taxon>
        <taxon>Decapoda</taxon>
        <taxon>Pleocyemata</taxon>
        <taxon>Brachyura</taxon>
        <taxon>Eubrachyura</taxon>
        <taxon>Portunoidea</taxon>
        <taxon>Portunidae</taxon>
        <taxon>Portuninae</taxon>
        <taxon>Portunus</taxon>
    </lineage>
</organism>
<keyword evidence="2" id="KW-1185">Reference proteome</keyword>
<protein>
    <submittedName>
        <fullName evidence="1">Uncharacterized protein</fullName>
    </submittedName>
</protein>
<dbReference type="AlphaFoldDB" id="A0A5B7DRB6"/>
<proteinExistence type="predicted"/>
<name>A0A5B7DRB6_PORTR</name>
<reference evidence="1 2" key="1">
    <citation type="submission" date="2019-05" db="EMBL/GenBank/DDBJ databases">
        <title>Another draft genome of Portunus trituberculatus and its Hox gene families provides insights of decapod evolution.</title>
        <authorList>
            <person name="Jeong J.-H."/>
            <person name="Song I."/>
            <person name="Kim S."/>
            <person name="Choi T."/>
            <person name="Kim D."/>
            <person name="Ryu S."/>
            <person name="Kim W."/>
        </authorList>
    </citation>
    <scope>NUCLEOTIDE SEQUENCE [LARGE SCALE GENOMIC DNA]</scope>
    <source>
        <tissue evidence="1">Muscle</tissue>
    </source>
</reference>
<gene>
    <name evidence="1" type="ORF">E2C01_016526</name>
</gene>
<evidence type="ECO:0000313" key="2">
    <source>
        <dbReference type="Proteomes" id="UP000324222"/>
    </source>
</evidence>
<dbReference type="EMBL" id="VSRR010001211">
    <property type="protein sequence ID" value="MPC23476.1"/>
    <property type="molecule type" value="Genomic_DNA"/>
</dbReference>
<dbReference type="OrthoDB" id="6360266at2759"/>
<dbReference type="Proteomes" id="UP000324222">
    <property type="component" value="Unassembled WGS sequence"/>
</dbReference>
<accession>A0A5B7DRB6</accession>
<evidence type="ECO:0000313" key="1">
    <source>
        <dbReference type="EMBL" id="MPC23476.1"/>
    </source>
</evidence>
<sequence length="242" mass="26892">MNGSLLFPKDALHLHSGDVSTCLFNLPHEDESLPRVLPGKLLSVDAQCKKDRGTSACFVSTPRDAPRHTRHKTEGPPTYLSIYQLTTYGECEDRIANIAGTLTCREFLRTYGFRYCGHRYIHKNCCRSQKEACNGRYTRPPAPPGGSLPPRPVCSRAARSETSSLVVSQNVGAAVHSSITASWPPHSAIKNEPYSFHPSYIIKFVIATPNLYVVIPQRAGKTGDEPHFDQLDPQLHRKILLL</sequence>